<dbReference type="GO" id="GO:0016887">
    <property type="term" value="F:ATP hydrolysis activity"/>
    <property type="evidence" value="ECO:0007669"/>
    <property type="project" value="InterPro"/>
</dbReference>
<dbReference type="InterPro" id="IPR027417">
    <property type="entry name" value="P-loop_NTPase"/>
</dbReference>
<dbReference type="PROSITE" id="PS50929">
    <property type="entry name" value="ABC_TM1F"/>
    <property type="match status" value="1"/>
</dbReference>
<dbReference type="InterPro" id="IPR039421">
    <property type="entry name" value="Type_1_exporter"/>
</dbReference>
<gene>
    <name evidence="12" type="ordered locus">Daci_3057</name>
</gene>
<evidence type="ECO:0000256" key="4">
    <source>
        <dbReference type="ARBA" id="ARBA00022741"/>
    </source>
</evidence>
<evidence type="ECO:0000256" key="8">
    <source>
        <dbReference type="SAM" id="Phobius"/>
    </source>
</evidence>
<dbReference type="SUPFAM" id="SSF90123">
    <property type="entry name" value="ABC transporter transmembrane region"/>
    <property type="match status" value="1"/>
</dbReference>
<dbReference type="PANTHER" id="PTHR24221">
    <property type="entry name" value="ATP-BINDING CASSETTE SUB-FAMILY B"/>
    <property type="match status" value="1"/>
</dbReference>
<evidence type="ECO:0000259" key="11">
    <source>
        <dbReference type="PROSITE" id="PS50990"/>
    </source>
</evidence>
<evidence type="ECO:0000256" key="2">
    <source>
        <dbReference type="ARBA" id="ARBA00022475"/>
    </source>
</evidence>
<dbReference type="SUPFAM" id="SSF52540">
    <property type="entry name" value="P-loop containing nucleoside triphosphate hydrolases"/>
    <property type="match status" value="1"/>
</dbReference>
<feature type="domain" description="ABC transmembrane type-1" evidence="10">
    <location>
        <begin position="146"/>
        <end position="425"/>
    </location>
</feature>
<feature type="domain" description="ABC transporter" evidence="9">
    <location>
        <begin position="462"/>
        <end position="681"/>
    </location>
</feature>
<feature type="transmembrane region" description="Helical" evidence="8">
    <location>
        <begin position="179"/>
        <end position="197"/>
    </location>
</feature>
<dbReference type="GO" id="GO:0005886">
    <property type="term" value="C:plasma membrane"/>
    <property type="evidence" value="ECO:0007669"/>
    <property type="project" value="UniProtKB-SubCell"/>
</dbReference>
<comment type="subcellular location">
    <subcellularLocation>
        <location evidence="1">Cell membrane</location>
        <topology evidence="1">Multi-pass membrane protein</topology>
    </subcellularLocation>
</comment>
<dbReference type="KEGG" id="dac:Daci_3057"/>
<dbReference type="InterPro" id="IPR005074">
    <property type="entry name" value="Peptidase_C39"/>
</dbReference>
<dbReference type="Gene3D" id="3.90.70.10">
    <property type="entry name" value="Cysteine proteinases"/>
    <property type="match status" value="1"/>
</dbReference>
<keyword evidence="6 8" id="KW-1133">Transmembrane helix</keyword>
<feature type="transmembrane region" description="Helical" evidence="8">
    <location>
        <begin position="382"/>
        <end position="405"/>
    </location>
</feature>
<sequence length="683" mass="75498">MACVGHVAAHHKNAFSMNELRTRFAVSIRGTSLRDLIRMGEVLGLGARAVRMDLQGLTKLTLPCILHWDLTHFVVLTKVSRRKITIHDPAKGLRTLPLKEASEHFTGFALEMWPTPAFQQIKPKPPISWRDLMGPIIGLRRSLLQLLLLAAALQVVALILPLFTQWLMDGPVVSGELDLIGVIAIGFVLLTVVRTVLEWTRGWLGIVATYQLGIQWSSRIARHLFKLPMHWYEVRHTGDVLSRFQSANNIQQTVTGKLVDIVLDALFAIITGVVMLIYSPLLAAVAVFTIVAYAAIRLSTHGAFHRLSDEALVHEATAQSHFLESLRAMQSVKIAGLEAHRASDWANRMVQASNRRMLSNRMTLTFGSSYSLLFGLETVAVLAAGAYMTIEGALTVGMLMAFIAYKNEFSSRMQRFIDNMMSMRMLRLHVERLSDIVLTEPEKTAGTLPEQFDSRGWAPPEIHLDKVSFRYAEGGPWVLKDIDLKLHAGEHVAIVGPTGCGKTTLAKIILGLLEPTSGTVRVDGQPLSYLGLSNWRRRIGVVMQDDQLFSASLKENIAGLDGVIDMGRVQAAARAAFIHDDILAMPMGYDTLNGDMGNTLSGGQKQRLLLARALYREPCVLVLDEATSHLDVEREQQVNESIGRLPVTRITIAHRPDTIAMAERVIDITRLHASAIAVEAAVP</sequence>
<dbReference type="PROSITE" id="PS00211">
    <property type="entry name" value="ABC_TRANSPORTER_1"/>
    <property type="match status" value="1"/>
</dbReference>
<dbReference type="CDD" id="cd18567">
    <property type="entry name" value="ABC_6TM_CvaB_RaxB_like"/>
    <property type="match status" value="1"/>
</dbReference>
<dbReference type="STRING" id="398578.Daci_3057"/>
<dbReference type="PROSITE" id="PS50990">
    <property type="entry name" value="PEPTIDASE_C39"/>
    <property type="match status" value="1"/>
</dbReference>
<evidence type="ECO:0000259" key="9">
    <source>
        <dbReference type="PROSITE" id="PS50893"/>
    </source>
</evidence>
<keyword evidence="2" id="KW-1003">Cell membrane</keyword>
<keyword evidence="7 8" id="KW-0472">Membrane</keyword>
<protein>
    <submittedName>
        <fullName evidence="12">ABC transporter related</fullName>
    </submittedName>
</protein>
<evidence type="ECO:0000256" key="1">
    <source>
        <dbReference type="ARBA" id="ARBA00004651"/>
    </source>
</evidence>
<reference evidence="12 13" key="1">
    <citation type="journal article" date="2004" name="Appl. Environ. Microbiol.">
        <title>Mineralization of individual congeners of linear alkylbenzenesulfonate by defined pairs of heterotrophic bacteria.</title>
        <authorList>
            <person name="Schleheck D."/>
            <person name="Knepper T.P."/>
            <person name="Fischer K."/>
            <person name="Cook A.M."/>
        </authorList>
    </citation>
    <scope>NUCLEOTIDE SEQUENCE [LARGE SCALE GENOMIC DNA]</scope>
    <source>
        <strain evidence="13">DSM 14801 / SPH-1</strain>
    </source>
</reference>
<dbReference type="Pfam" id="PF03412">
    <property type="entry name" value="Peptidase_C39"/>
    <property type="match status" value="1"/>
</dbReference>
<keyword evidence="3 8" id="KW-0812">Transmembrane</keyword>
<evidence type="ECO:0000313" key="13">
    <source>
        <dbReference type="Proteomes" id="UP000000784"/>
    </source>
</evidence>
<dbReference type="GO" id="GO:0005524">
    <property type="term" value="F:ATP binding"/>
    <property type="evidence" value="ECO:0007669"/>
    <property type="project" value="UniProtKB-KW"/>
</dbReference>
<dbReference type="MEROPS" id="C39.005"/>
<feature type="transmembrane region" description="Helical" evidence="8">
    <location>
        <begin position="143"/>
        <end position="167"/>
    </location>
</feature>
<dbReference type="InterPro" id="IPR017871">
    <property type="entry name" value="ABC_transporter-like_CS"/>
</dbReference>
<keyword evidence="13" id="KW-1185">Reference proteome</keyword>
<dbReference type="GO" id="GO:0034040">
    <property type="term" value="F:ATPase-coupled lipid transmembrane transporter activity"/>
    <property type="evidence" value="ECO:0007669"/>
    <property type="project" value="TreeGrafter"/>
</dbReference>
<dbReference type="PANTHER" id="PTHR24221:SF606">
    <property type="entry name" value="COLICIN V SECRETION-PROCESSING ATP-BINDING PROTEIN"/>
    <property type="match status" value="1"/>
</dbReference>
<dbReference type="HOGENOM" id="CLU_000604_84_3_4"/>
<dbReference type="Gene3D" id="3.40.50.300">
    <property type="entry name" value="P-loop containing nucleotide triphosphate hydrolases"/>
    <property type="match status" value="1"/>
</dbReference>
<dbReference type="Pfam" id="PF00005">
    <property type="entry name" value="ABC_tran"/>
    <property type="match status" value="1"/>
</dbReference>
<evidence type="ECO:0000259" key="10">
    <source>
        <dbReference type="PROSITE" id="PS50929"/>
    </source>
</evidence>
<evidence type="ECO:0000313" key="12">
    <source>
        <dbReference type="EMBL" id="ABX35695.1"/>
    </source>
</evidence>
<dbReference type="EMBL" id="CP000884">
    <property type="protein sequence ID" value="ABX35695.1"/>
    <property type="molecule type" value="Genomic_DNA"/>
</dbReference>
<proteinExistence type="predicted"/>
<dbReference type="GO" id="GO:0008233">
    <property type="term" value="F:peptidase activity"/>
    <property type="evidence" value="ECO:0007669"/>
    <property type="project" value="InterPro"/>
</dbReference>
<evidence type="ECO:0000256" key="6">
    <source>
        <dbReference type="ARBA" id="ARBA00022989"/>
    </source>
</evidence>
<feature type="transmembrane region" description="Helical" evidence="8">
    <location>
        <begin position="265"/>
        <end position="296"/>
    </location>
</feature>
<dbReference type="GO" id="GO:0006508">
    <property type="term" value="P:proteolysis"/>
    <property type="evidence" value="ECO:0007669"/>
    <property type="project" value="InterPro"/>
</dbReference>
<organism evidence="12 13">
    <name type="scientific">Delftia acidovorans (strain DSM 14801 / SPH-1)</name>
    <dbReference type="NCBI Taxonomy" id="398578"/>
    <lineage>
        <taxon>Bacteria</taxon>
        <taxon>Pseudomonadati</taxon>
        <taxon>Pseudomonadota</taxon>
        <taxon>Betaproteobacteria</taxon>
        <taxon>Burkholderiales</taxon>
        <taxon>Comamonadaceae</taxon>
        <taxon>Delftia</taxon>
    </lineage>
</organism>
<dbReference type="InterPro" id="IPR011527">
    <property type="entry name" value="ABC1_TM_dom"/>
</dbReference>
<evidence type="ECO:0000256" key="3">
    <source>
        <dbReference type="ARBA" id="ARBA00022692"/>
    </source>
</evidence>
<evidence type="ECO:0000256" key="7">
    <source>
        <dbReference type="ARBA" id="ARBA00023136"/>
    </source>
</evidence>
<dbReference type="PROSITE" id="PS50893">
    <property type="entry name" value="ABC_TRANSPORTER_2"/>
    <property type="match status" value="1"/>
</dbReference>
<evidence type="ECO:0000256" key="5">
    <source>
        <dbReference type="ARBA" id="ARBA00022840"/>
    </source>
</evidence>
<dbReference type="SMART" id="SM00382">
    <property type="entry name" value="AAA"/>
    <property type="match status" value="1"/>
</dbReference>
<dbReference type="Gene3D" id="1.20.1560.10">
    <property type="entry name" value="ABC transporter type 1, transmembrane domain"/>
    <property type="match status" value="1"/>
</dbReference>
<dbReference type="Pfam" id="PF00664">
    <property type="entry name" value="ABC_membrane"/>
    <property type="match status" value="1"/>
</dbReference>
<keyword evidence="4" id="KW-0547">Nucleotide-binding</keyword>
<keyword evidence="5" id="KW-0067">ATP-binding</keyword>
<reference evidence="13" key="2">
    <citation type="submission" date="2007-11" db="EMBL/GenBank/DDBJ databases">
        <title>Complete sequence of Delftia acidovorans DSM 14801 / SPH-1.</title>
        <authorList>
            <person name="Copeland A."/>
            <person name="Lucas S."/>
            <person name="Lapidus A."/>
            <person name="Barry K."/>
            <person name="Glavina del Rio T."/>
            <person name="Dalin E."/>
            <person name="Tice H."/>
            <person name="Pitluck S."/>
            <person name="Lowry S."/>
            <person name="Clum A."/>
            <person name="Schmutz J."/>
            <person name="Larimer F."/>
            <person name="Land M."/>
            <person name="Hauser L."/>
            <person name="Kyrpides N."/>
            <person name="Kim E."/>
            <person name="Schleheck D."/>
            <person name="Richardson P."/>
        </authorList>
    </citation>
    <scope>NUCLEOTIDE SEQUENCE [LARGE SCALE GENOMIC DNA]</scope>
    <source>
        <strain evidence="13">DSM 14801 / SPH-1</strain>
    </source>
</reference>
<dbReference type="InterPro" id="IPR003439">
    <property type="entry name" value="ABC_transporter-like_ATP-bd"/>
</dbReference>
<feature type="domain" description="Peptidase C39" evidence="11">
    <location>
        <begin position="1"/>
        <end position="112"/>
    </location>
</feature>
<dbReference type="GO" id="GO:0140359">
    <property type="term" value="F:ABC-type transporter activity"/>
    <property type="evidence" value="ECO:0007669"/>
    <property type="project" value="InterPro"/>
</dbReference>
<dbReference type="InterPro" id="IPR036640">
    <property type="entry name" value="ABC1_TM_sf"/>
</dbReference>
<accession>A9C259</accession>
<name>A9C259_DELAS</name>
<dbReference type="eggNOG" id="COG2274">
    <property type="taxonomic scope" value="Bacteria"/>
</dbReference>
<dbReference type="InterPro" id="IPR003593">
    <property type="entry name" value="AAA+_ATPase"/>
</dbReference>
<dbReference type="Proteomes" id="UP000000784">
    <property type="component" value="Chromosome"/>
</dbReference>
<dbReference type="AlphaFoldDB" id="A9C259"/>